<dbReference type="CDD" id="cd04301">
    <property type="entry name" value="NAT_SF"/>
    <property type="match status" value="1"/>
</dbReference>
<accession>A0ABQ9YHR3</accession>
<name>A0ABQ9YHR3_9EUKA</name>
<dbReference type="PANTHER" id="PTHR43617:SF38">
    <property type="entry name" value="N-ACETYLTRANSFERASE DOMAIN-CONTAINING PROTEIN"/>
    <property type="match status" value="1"/>
</dbReference>
<dbReference type="InterPro" id="IPR016181">
    <property type="entry name" value="Acyl_CoA_acyltransferase"/>
</dbReference>
<organism evidence="2 3">
    <name type="scientific">Blattamonas nauphoetae</name>
    <dbReference type="NCBI Taxonomy" id="2049346"/>
    <lineage>
        <taxon>Eukaryota</taxon>
        <taxon>Metamonada</taxon>
        <taxon>Preaxostyla</taxon>
        <taxon>Oxymonadida</taxon>
        <taxon>Blattamonas</taxon>
    </lineage>
</organism>
<dbReference type="Gene3D" id="3.40.630.30">
    <property type="match status" value="1"/>
</dbReference>
<protein>
    <submittedName>
        <fullName evidence="2">N-acetyltransferase GCN5</fullName>
    </submittedName>
</protein>
<dbReference type="Pfam" id="PF00583">
    <property type="entry name" value="Acetyltransf_1"/>
    <property type="match status" value="1"/>
</dbReference>
<dbReference type="PROSITE" id="PS51186">
    <property type="entry name" value="GNAT"/>
    <property type="match status" value="1"/>
</dbReference>
<evidence type="ECO:0000259" key="1">
    <source>
        <dbReference type="PROSITE" id="PS51186"/>
    </source>
</evidence>
<comment type="caution">
    <text evidence="2">The sequence shown here is derived from an EMBL/GenBank/DDBJ whole genome shotgun (WGS) entry which is preliminary data.</text>
</comment>
<dbReference type="Proteomes" id="UP001281761">
    <property type="component" value="Unassembled WGS sequence"/>
</dbReference>
<sequence>MDISKVIVRNEIPEDYEIVEKLTYEAFKDFFIPGRTHVDEHYLVNIMRHVPGFVKELDLVAEYDGKIIGNIMYTKSYVNSPDGTRHEILTFGPLSVHPDYQRKGIGQLLMKHSMDRAREMKFRGISILGHPEYYPRAGFKNSGVFGITDKEGNSPPHMMTIELEDGSLSGISGIFEEDPVFVMKHDDVIEFNKVFFARHGDL</sequence>
<dbReference type="InterPro" id="IPR050276">
    <property type="entry name" value="MshD_Acetyltransferase"/>
</dbReference>
<dbReference type="InterPro" id="IPR000182">
    <property type="entry name" value="GNAT_dom"/>
</dbReference>
<evidence type="ECO:0000313" key="2">
    <source>
        <dbReference type="EMBL" id="KAK2963301.1"/>
    </source>
</evidence>
<reference evidence="2 3" key="1">
    <citation type="journal article" date="2022" name="bioRxiv">
        <title>Genomics of Preaxostyla Flagellates Illuminates Evolutionary Transitions and the Path Towards Mitochondrial Loss.</title>
        <authorList>
            <person name="Novak L.V.F."/>
            <person name="Treitli S.C."/>
            <person name="Pyrih J."/>
            <person name="Halakuc P."/>
            <person name="Pipaliya S.V."/>
            <person name="Vacek V."/>
            <person name="Brzon O."/>
            <person name="Soukal P."/>
            <person name="Eme L."/>
            <person name="Dacks J.B."/>
            <person name="Karnkowska A."/>
            <person name="Elias M."/>
            <person name="Hampl V."/>
        </authorList>
    </citation>
    <scope>NUCLEOTIDE SEQUENCE [LARGE SCALE GENOMIC DNA]</scope>
    <source>
        <strain evidence="2">NAU3</strain>
        <tissue evidence="2">Gut</tissue>
    </source>
</reference>
<evidence type="ECO:0000313" key="3">
    <source>
        <dbReference type="Proteomes" id="UP001281761"/>
    </source>
</evidence>
<proteinExistence type="predicted"/>
<dbReference type="PANTHER" id="PTHR43617">
    <property type="entry name" value="L-AMINO ACID N-ACETYLTRANSFERASE"/>
    <property type="match status" value="1"/>
</dbReference>
<keyword evidence="3" id="KW-1185">Reference proteome</keyword>
<dbReference type="EMBL" id="JARBJD010000007">
    <property type="protein sequence ID" value="KAK2963301.1"/>
    <property type="molecule type" value="Genomic_DNA"/>
</dbReference>
<gene>
    <name evidence="2" type="ORF">BLNAU_1835</name>
</gene>
<dbReference type="SUPFAM" id="SSF55729">
    <property type="entry name" value="Acyl-CoA N-acyltransferases (Nat)"/>
    <property type="match status" value="1"/>
</dbReference>
<feature type="domain" description="N-acetyltransferase" evidence="1">
    <location>
        <begin position="6"/>
        <end position="164"/>
    </location>
</feature>